<dbReference type="Pfam" id="PF00842">
    <property type="entry name" value="Ala_racemase_C"/>
    <property type="match status" value="1"/>
</dbReference>
<evidence type="ECO:0000256" key="3">
    <source>
        <dbReference type="ARBA" id="ARBA00023235"/>
    </source>
</evidence>
<dbReference type="GO" id="GO:0005829">
    <property type="term" value="C:cytosol"/>
    <property type="evidence" value="ECO:0007669"/>
    <property type="project" value="TreeGrafter"/>
</dbReference>
<dbReference type="InterPro" id="IPR009006">
    <property type="entry name" value="Ala_racemase/Decarboxylase_C"/>
</dbReference>
<dbReference type="CDD" id="cd00430">
    <property type="entry name" value="PLPDE_III_AR"/>
    <property type="match status" value="1"/>
</dbReference>
<dbReference type="SUPFAM" id="SSF50621">
    <property type="entry name" value="Alanine racemase C-terminal domain-like"/>
    <property type="match status" value="1"/>
</dbReference>
<keyword evidence="7" id="KW-1185">Reference proteome</keyword>
<evidence type="ECO:0000259" key="5">
    <source>
        <dbReference type="SMART" id="SM01005"/>
    </source>
</evidence>
<dbReference type="NCBIfam" id="TIGR00492">
    <property type="entry name" value="alr"/>
    <property type="match status" value="1"/>
</dbReference>
<dbReference type="OrthoDB" id="9813814at2"/>
<gene>
    <name evidence="6" type="ORF">DFP90_101230</name>
</gene>
<dbReference type="RefSeq" id="WP_115934582.1">
    <property type="nucleotide sequence ID" value="NZ_QRDW01000001.1"/>
</dbReference>
<dbReference type="Pfam" id="PF01168">
    <property type="entry name" value="Ala_racemase_N"/>
    <property type="match status" value="1"/>
</dbReference>
<dbReference type="AlphaFoldDB" id="A0A3D9HVN0"/>
<comment type="cofactor">
    <cofactor evidence="1 4">
        <name>pyridoxal 5'-phosphate</name>
        <dbReference type="ChEBI" id="CHEBI:597326"/>
    </cofactor>
</comment>
<dbReference type="PANTHER" id="PTHR30511">
    <property type="entry name" value="ALANINE RACEMASE"/>
    <property type="match status" value="1"/>
</dbReference>
<proteinExistence type="predicted"/>
<evidence type="ECO:0000256" key="4">
    <source>
        <dbReference type="PIRSR" id="PIRSR600821-50"/>
    </source>
</evidence>
<dbReference type="GO" id="GO:0030170">
    <property type="term" value="F:pyridoxal phosphate binding"/>
    <property type="evidence" value="ECO:0007669"/>
    <property type="project" value="TreeGrafter"/>
</dbReference>
<organism evidence="6 7">
    <name type="scientific">Aestuariispira insulae</name>
    <dbReference type="NCBI Taxonomy" id="1461337"/>
    <lineage>
        <taxon>Bacteria</taxon>
        <taxon>Pseudomonadati</taxon>
        <taxon>Pseudomonadota</taxon>
        <taxon>Alphaproteobacteria</taxon>
        <taxon>Rhodospirillales</taxon>
        <taxon>Kiloniellaceae</taxon>
        <taxon>Aestuariispira</taxon>
    </lineage>
</organism>
<dbReference type="InterPro" id="IPR011079">
    <property type="entry name" value="Ala_racemase_C"/>
</dbReference>
<sequence length="385" mass="41843">MTGAYAPFHEIVVDLEILAENTRRLIQAMRPARLCAVLKNNAYGHGLLECARVIAAQGVEDFAVVNNREIAILRDEGGRLLEQARIWRIRPPLPWELEEALERDWHVIEPVGSLEDAERALSFAAPMPVSVTLDCSMGREGFGVPSHLDDLVQAVRRLGPDRVRGLMSHLANADGDKAALETTHAELDDFDEAFRAVRHWLPDECMTHVGNSAASLRLNRVREDYDMVRCGAILFGEATSNLVALPEGIRPCLRWHSWIAQVRDVPPGARVGYGSRYVAKSEERLATLPVGYADGLKKTLADGAGEVLVRGIRCPVRGGISSSSAVISVAQVPGPPVQAGEEVVLIGEQAGQVQTPDELARMAGTGHLDLQTGIVAPIRYSAVTP</sequence>
<dbReference type="GO" id="GO:0008784">
    <property type="term" value="F:alanine racemase activity"/>
    <property type="evidence" value="ECO:0007669"/>
    <property type="project" value="InterPro"/>
</dbReference>
<protein>
    <submittedName>
        <fullName evidence="6">Alanine racemase</fullName>
    </submittedName>
</protein>
<dbReference type="GO" id="GO:0006522">
    <property type="term" value="P:alanine metabolic process"/>
    <property type="evidence" value="ECO:0007669"/>
    <property type="project" value="InterPro"/>
</dbReference>
<dbReference type="InterPro" id="IPR000821">
    <property type="entry name" value="Ala_racemase"/>
</dbReference>
<dbReference type="EMBL" id="QRDW01000001">
    <property type="protein sequence ID" value="RED53441.1"/>
    <property type="molecule type" value="Genomic_DNA"/>
</dbReference>
<dbReference type="PANTHER" id="PTHR30511:SF3">
    <property type="entry name" value="LYSINE RACEMASE"/>
    <property type="match status" value="1"/>
</dbReference>
<dbReference type="Proteomes" id="UP000256845">
    <property type="component" value="Unassembled WGS sequence"/>
</dbReference>
<evidence type="ECO:0000256" key="2">
    <source>
        <dbReference type="ARBA" id="ARBA00022898"/>
    </source>
</evidence>
<dbReference type="InterPro" id="IPR029066">
    <property type="entry name" value="PLP-binding_barrel"/>
</dbReference>
<reference evidence="6 7" key="1">
    <citation type="submission" date="2018-07" db="EMBL/GenBank/DDBJ databases">
        <title>Genomic Encyclopedia of Type Strains, Phase III (KMG-III): the genomes of soil and plant-associated and newly described type strains.</title>
        <authorList>
            <person name="Whitman W."/>
        </authorList>
    </citation>
    <scope>NUCLEOTIDE SEQUENCE [LARGE SCALE GENOMIC DNA]</scope>
    <source>
        <strain evidence="6 7">CECT 8488</strain>
    </source>
</reference>
<keyword evidence="2 4" id="KW-0663">Pyridoxal phosphate</keyword>
<keyword evidence="3" id="KW-0413">Isomerase</keyword>
<name>A0A3D9HVN0_9PROT</name>
<dbReference type="SUPFAM" id="SSF51419">
    <property type="entry name" value="PLP-binding barrel"/>
    <property type="match status" value="1"/>
</dbReference>
<accession>A0A3D9HVN0</accession>
<dbReference type="Gene3D" id="2.40.37.10">
    <property type="entry name" value="Lyase, Ornithine Decarboxylase, Chain A, domain 1"/>
    <property type="match status" value="1"/>
</dbReference>
<feature type="modified residue" description="N6-(pyridoxal phosphate)lysine" evidence="4">
    <location>
        <position position="39"/>
    </location>
</feature>
<comment type="caution">
    <text evidence="6">The sequence shown here is derived from an EMBL/GenBank/DDBJ whole genome shotgun (WGS) entry which is preliminary data.</text>
</comment>
<dbReference type="SMART" id="SM01005">
    <property type="entry name" value="Ala_racemase_C"/>
    <property type="match status" value="1"/>
</dbReference>
<evidence type="ECO:0000256" key="1">
    <source>
        <dbReference type="ARBA" id="ARBA00001933"/>
    </source>
</evidence>
<dbReference type="Gene3D" id="3.20.20.10">
    <property type="entry name" value="Alanine racemase"/>
    <property type="match status" value="1"/>
</dbReference>
<dbReference type="PRINTS" id="PR00992">
    <property type="entry name" value="ALARACEMASE"/>
</dbReference>
<feature type="domain" description="Alanine racemase C-terminal" evidence="5">
    <location>
        <begin position="252"/>
        <end position="381"/>
    </location>
</feature>
<evidence type="ECO:0000313" key="7">
    <source>
        <dbReference type="Proteomes" id="UP000256845"/>
    </source>
</evidence>
<dbReference type="InterPro" id="IPR001608">
    <property type="entry name" value="Ala_racemase_N"/>
</dbReference>
<evidence type="ECO:0000313" key="6">
    <source>
        <dbReference type="EMBL" id="RED53441.1"/>
    </source>
</evidence>